<comment type="catalytic activity">
    <reaction evidence="10">
        <text>L-arginyl-[protein] + 2 S-adenosyl-L-methionine = N(omega),N(omega)-dimethyl-L-arginyl-[protein] + 2 S-adenosyl-L-homocysteine + 2 H(+)</text>
        <dbReference type="Rhea" id="RHEA:48096"/>
        <dbReference type="Rhea" id="RHEA-COMP:10532"/>
        <dbReference type="Rhea" id="RHEA-COMP:11991"/>
        <dbReference type="ChEBI" id="CHEBI:15378"/>
        <dbReference type="ChEBI" id="CHEBI:29965"/>
        <dbReference type="ChEBI" id="CHEBI:57856"/>
        <dbReference type="ChEBI" id="CHEBI:59789"/>
        <dbReference type="ChEBI" id="CHEBI:61897"/>
        <dbReference type="EC" id="2.1.1.319"/>
    </reaction>
    <physiologicalReaction direction="left-to-right" evidence="10">
        <dbReference type="Rhea" id="RHEA:48097"/>
    </physiologicalReaction>
</comment>
<gene>
    <name evidence="16" type="ORF">X777_01516</name>
</gene>
<organism evidence="16 17">
    <name type="scientific">Ooceraea biroi</name>
    <name type="common">Clonal raider ant</name>
    <name type="synonym">Cerapachys biroi</name>
    <dbReference type="NCBI Taxonomy" id="2015173"/>
    <lineage>
        <taxon>Eukaryota</taxon>
        <taxon>Metazoa</taxon>
        <taxon>Ecdysozoa</taxon>
        <taxon>Arthropoda</taxon>
        <taxon>Hexapoda</taxon>
        <taxon>Insecta</taxon>
        <taxon>Pterygota</taxon>
        <taxon>Neoptera</taxon>
        <taxon>Endopterygota</taxon>
        <taxon>Hymenoptera</taxon>
        <taxon>Apocrita</taxon>
        <taxon>Aculeata</taxon>
        <taxon>Formicoidea</taxon>
        <taxon>Formicidae</taxon>
        <taxon>Dorylinae</taxon>
        <taxon>Ooceraea</taxon>
    </lineage>
</organism>
<dbReference type="Pfam" id="PF21137">
    <property type="entry name" value="ANM3_C2H2_Zf"/>
    <property type="match status" value="1"/>
</dbReference>
<evidence type="ECO:0000256" key="6">
    <source>
        <dbReference type="ARBA" id="ARBA00022691"/>
    </source>
</evidence>
<keyword evidence="17" id="KW-1185">Reference proteome</keyword>
<keyword evidence="8" id="KW-0863">Zinc-finger</keyword>
<keyword evidence="3" id="KW-0963">Cytoplasm</keyword>
<dbReference type="Pfam" id="PF22528">
    <property type="entry name" value="PRMT_C"/>
    <property type="match status" value="1"/>
</dbReference>
<keyword evidence="5 12" id="KW-0808">Transferase</keyword>
<sequence>MAELEHNVDMLSDIDSEDDWEENGEEQQNIPCLFCTETSCGFPTALHHIETLHKLNFCDFIRKHIHDTYSYIKLINFIRCKEVTSEQLSALRLEAWDKDEYLRPVVEDDPWLMYDVEDLISIKDMDEEEGGMNNQNNDGVTSETQYEDMKKTIRSLKSQLKESEMTCFLVKQQMEEIRDKAQKLILDDDLDGKEKTLVNANNPNADEGYFNTYSHFAIHHEMLTDKVRTESYRDALLTNSNRFQNCTMLDVGCGTGILSMFAAKSGCRKVISVDQSDVIYHAMDIVRENNLDNIITLKKGRLEDIDIGVEKVDAIISEWMGYFLLFEGMLDTIIYARDHYLAPGGVILPNRCTITIVGSGDTKRYIDLVDYWSNVYGFKMSCMKAEVVREPSIEICKVDDLITSTAEIQAFDLYKVTMDCVNFRSSFTLNVKKTGSLTAIIGYFDIFFDLENPVHFSTGPYSTPTHWKQTVFSLSEPISITEGEVLTGTLVCRRHVKDIRGLMVTIHIKNFSQVYYLD</sequence>
<dbReference type="GO" id="GO:0005634">
    <property type="term" value="C:nucleus"/>
    <property type="evidence" value="ECO:0007669"/>
    <property type="project" value="TreeGrafter"/>
</dbReference>
<evidence type="ECO:0000256" key="7">
    <source>
        <dbReference type="ARBA" id="ARBA00022723"/>
    </source>
</evidence>
<dbReference type="GO" id="GO:0032259">
    <property type="term" value="P:methylation"/>
    <property type="evidence" value="ECO:0007669"/>
    <property type="project" value="UniProtKB-KW"/>
</dbReference>
<dbReference type="AlphaFoldDB" id="A0A026VSQ2"/>
<dbReference type="InterPro" id="IPR041698">
    <property type="entry name" value="Methyltransf_25"/>
</dbReference>
<keyword evidence="7" id="KW-0479">Metal-binding</keyword>
<dbReference type="Proteomes" id="UP000053097">
    <property type="component" value="Unassembled WGS sequence"/>
</dbReference>
<reference evidence="16 17" key="1">
    <citation type="journal article" date="2014" name="Curr. Biol.">
        <title>The genome of the clonal raider ant Cerapachys biroi.</title>
        <authorList>
            <person name="Oxley P.R."/>
            <person name="Ji L."/>
            <person name="Fetter-Pruneda I."/>
            <person name="McKenzie S.K."/>
            <person name="Li C."/>
            <person name="Hu H."/>
            <person name="Zhang G."/>
            <person name="Kronauer D.J."/>
        </authorList>
    </citation>
    <scope>NUCLEOTIDE SEQUENCE [LARGE SCALE GENOMIC DNA]</scope>
</reference>
<keyword evidence="9" id="KW-0862">Zinc</keyword>
<dbReference type="InterPro" id="IPR049482">
    <property type="entry name" value="ANM3-like_C2H2_Zf"/>
</dbReference>
<dbReference type="EC" id="2.1.1.319" evidence="2"/>
<dbReference type="InterPro" id="IPR029063">
    <property type="entry name" value="SAM-dependent_MTases_sf"/>
</dbReference>
<dbReference type="SUPFAM" id="SSF57667">
    <property type="entry name" value="beta-beta-alpha zinc fingers"/>
    <property type="match status" value="1"/>
</dbReference>
<dbReference type="PANTHER" id="PTHR11006:SF53">
    <property type="entry name" value="PROTEIN ARGININE N-METHYLTRANSFERASE 3"/>
    <property type="match status" value="1"/>
</dbReference>
<evidence type="ECO:0000256" key="12">
    <source>
        <dbReference type="PROSITE-ProRule" id="PRU01015"/>
    </source>
</evidence>
<comment type="subcellular location">
    <subcellularLocation>
        <location evidence="1">Cytoplasm</location>
        <location evidence="1">Cytosol</location>
    </subcellularLocation>
</comment>
<dbReference type="GO" id="GO:0005829">
    <property type="term" value="C:cytosol"/>
    <property type="evidence" value="ECO:0007669"/>
    <property type="project" value="UniProtKB-SubCell"/>
</dbReference>
<keyword evidence="4 12" id="KW-0489">Methyltransferase</keyword>
<evidence type="ECO:0000256" key="10">
    <source>
        <dbReference type="ARBA" id="ARBA00047384"/>
    </source>
</evidence>
<evidence type="ECO:0000313" key="16">
    <source>
        <dbReference type="EMBL" id="EZA46803.1"/>
    </source>
</evidence>
<evidence type="ECO:0000256" key="4">
    <source>
        <dbReference type="ARBA" id="ARBA00022603"/>
    </source>
</evidence>
<dbReference type="GO" id="GO:0035242">
    <property type="term" value="F:protein-arginine omega-N asymmetric methyltransferase activity"/>
    <property type="evidence" value="ECO:0007669"/>
    <property type="project" value="UniProtKB-EC"/>
</dbReference>
<dbReference type="GO" id="GO:0042054">
    <property type="term" value="F:histone methyltransferase activity"/>
    <property type="evidence" value="ECO:0007669"/>
    <property type="project" value="TreeGrafter"/>
</dbReference>
<name>A0A026VSQ2_OOCBI</name>
<dbReference type="PROSITE" id="PS51678">
    <property type="entry name" value="SAM_MT_PRMT"/>
    <property type="match status" value="1"/>
</dbReference>
<evidence type="ECO:0000259" key="15">
    <source>
        <dbReference type="Pfam" id="PF22528"/>
    </source>
</evidence>
<proteinExistence type="predicted"/>
<evidence type="ECO:0000256" key="1">
    <source>
        <dbReference type="ARBA" id="ARBA00004514"/>
    </source>
</evidence>
<feature type="domain" description="Protein arginine N-methyltransferase" evidence="15">
    <location>
        <begin position="363"/>
        <end position="507"/>
    </location>
</feature>
<evidence type="ECO:0000259" key="14">
    <source>
        <dbReference type="Pfam" id="PF21137"/>
    </source>
</evidence>
<dbReference type="GO" id="GO:0008270">
    <property type="term" value="F:zinc ion binding"/>
    <property type="evidence" value="ECO:0007669"/>
    <property type="project" value="UniProtKB-KW"/>
</dbReference>
<dbReference type="Gene3D" id="3.40.50.150">
    <property type="entry name" value="Vaccinia Virus protein VP39"/>
    <property type="match status" value="1"/>
</dbReference>
<evidence type="ECO:0000256" key="3">
    <source>
        <dbReference type="ARBA" id="ARBA00022490"/>
    </source>
</evidence>
<evidence type="ECO:0000259" key="13">
    <source>
        <dbReference type="Pfam" id="PF13649"/>
    </source>
</evidence>
<dbReference type="SUPFAM" id="SSF53335">
    <property type="entry name" value="S-adenosyl-L-methionine-dependent methyltransferases"/>
    <property type="match status" value="1"/>
</dbReference>
<comment type="catalytic activity">
    <reaction evidence="11">
        <text>L-arginyl-[protein] + S-adenosyl-L-methionine = N(omega)-methyl-L-arginyl-[protein] + S-adenosyl-L-homocysteine + H(+)</text>
        <dbReference type="Rhea" id="RHEA:48100"/>
        <dbReference type="Rhea" id="RHEA-COMP:10532"/>
        <dbReference type="Rhea" id="RHEA-COMP:11990"/>
        <dbReference type="ChEBI" id="CHEBI:15378"/>
        <dbReference type="ChEBI" id="CHEBI:29965"/>
        <dbReference type="ChEBI" id="CHEBI:57856"/>
        <dbReference type="ChEBI" id="CHEBI:59789"/>
        <dbReference type="ChEBI" id="CHEBI:65280"/>
    </reaction>
    <physiologicalReaction direction="left-to-right" evidence="11">
        <dbReference type="Rhea" id="RHEA:48101"/>
    </physiologicalReaction>
</comment>
<feature type="domain" description="Protein arginine N-methyltransferase 3-like C2H2 zinc finger" evidence="14">
    <location>
        <begin position="60"/>
        <end position="104"/>
    </location>
</feature>
<evidence type="ECO:0000256" key="2">
    <source>
        <dbReference type="ARBA" id="ARBA00011925"/>
    </source>
</evidence>
<dbReference type="OMA" id="YSHFAIH"/>
<dbReference type="FunFam" id="3.40.50.150:FF:000003">
    <property type="entry name" value="Blast:Protein arginine N-methyltransferase 1"/>
    <property type="match status" value="1"/>
</dbReference>
<dbReference type="InterPro" id="IPR025799">
    <property type="entry name" value="Arg_MeTrfase"/>
</dbReference>
<dbReference type="InterPro" id="IPR036236">
    <property type="entry name" value="Znf_C2H2_sf"/>
</dbReference>
<dbReference type="InterPro" id="IPR055135">
    <property type="entry name" value="PRMT_dom"/>
</dbReference>
<protein>
    <recommendedName>
        <fullName evidence="2">type I protein arginine methyltransferase</fullName>
        <ecNumber evidence="2">2.1.1.319</ecNumber>
    </recommendedName>
</protein>
<dbReference type="Gene3D" id="2.70.160.11">
    <property type="entry name" value="Hnrnp arginine n-methyltransferase1"/>
    <property type="match status" value="1"/>
</dbReference>
<dbReference type="Pfam" id="PF13649">
    <property type="entry name" value="Methyltransf_25"/>
    <property type="match status" value="1"/>
</dbReference>
<evidence type="ECO:0000256" key="11">
    <source>
        <dbReference type="ARBA" id="ARBA00049303"/>
    </source>
</evidence>
<evidence type="ECO:0000256" key="5">
    <source>
        <dbReference type="ARBA" id="ARBA00022679"/>
    </source>
</evidence>
<accession>A0A026VSQ2</accession>
<dbReference type="OrthoDB" id="7848332at2759"/>
<evidence type="ECO:0000256" key="8">
    <source>
        <dbReference type="ARBA" id="ARBA00022771"/>
    </source>
</evidence>
<dbReference type="PANTHER" id="PTHR11006">
    <property type="entry name" value="PROTEIN ARGININE N-METHYLTRANSFERASE"/>
    <property type="match status" value="1"/>
</dbReference>
<evidence type="ECO:0000313" key="17">
    <source>
        <dbReference type="Proteomes" id="UP000053097"/>
    </source>
</evidence>
<feature type="domain" description="Methyltransferase" evidence="13">
    <location>
        <begin position="249"/>
        <end position="345"/>
    </location>
</feature>
<dbReference type="EMBL" id="KK108267">
    <property type="protein sequence ID" value="EZA46803.1"/>
    <property type="molecule type" value="Genomic_DNA"/>
</dbReference>
<dbReference type="CDD" id="cd02440">
    <property type="entry name" value="AdoMet_MTases"/>
    <property type="match status" value="1"/>
</dbReference>
<dbReference type="STRING" id="2015173.A0A026VSQ2"/>
<evidence type="ECO:0000256" key="9">
    <source>
        <dbReference type="ARBA" id="ARBA00022833"/>
    </source>
</evidence>
<keyword evidence="6 12" id="KW-0949">S-adenosyl-L-methionine</keyword>